<reference evidence="2 3" key="1">
    <citation type="submission" date="2021-02" db="EMBL/GenBank/DDBJ databases">
        <title>Taxonomically Unique Crown Gall-Associated Xanthomonas Stains Have Deficiency in Virulence Repertories.</title>
        <authorList>
            <person name="Mafakheri H."/>
            <person name="Taghavi S.M."/>
            <person name="Dimkic I."/>
            <person name="Nemanja K."/>
            <person name="Osdaghi E."/>
        </authorList>
    </citation>
    <scope>NUCLEOTIDE SEQUENCE [LARGE SCALE GENOMIC DNA]</scope>
    <source>
        <strain evidence="2 3">FX4</strain>
    </source>
</reference>
<evidence type="ECO:0000313" key="3">
    <source>
        <dbReference type="Proteomes" id="UP000695802"/>
    </source>
</evidence>
<evidence type="ECO:0000313" key="2">
    <source>
        <dbReference type="EMBL" id="MBN6102109.1"/>
    </source>
</evidence>
<dbReference type="Proteomes" id="UP000695802">
    <property type="component" value="Unassembled WGS sequence"/>
</dbReference>
<feature type="transmembrane region" description="Helical" evidence="1">
    <location>
        <begin position="12"/>
        <end position="30"/>
    </location>
</feature>
<accession>A0ABS3B0H7</accession>
<sequence length="145" mass="15218">MDTSTLRHTLMGIAAATLAAPTGFLMYGLLSDPTNFNVSDVFVAAFIVYAFGLMVSIPVSLLFGLPYVLLLQKNGRLNWLYVCGGAAAAGAGVLTGLWALSFQLYKPLWVFAGLGLVSGLLSGAAFCAVVRPNNSFKPNPLRGSA</sequence>
<comment type="caution">
    <text evidence="2">The sequence shown here is derived from an EMBL/GenBank/DDBJ whole genome shotgun (WGS) entry which is preliminary data.</text>
</comment>
<keyword evidence="1" id="KW-0812">Transmembrane</keyword>
<organism evidence="2 3">
    <name type="scientific">Xanthomonas bonasiae</name>
    <dbReference type="NCBI Taxonomy" id="2810351"/>
    <lineage>
        <taxon>Bacteria</taxon>
        <taxon>Pseudomonadati</taxon>
        <taxon>Pseudomonadota</taxon>
        <taxon>Gammaproteobacteria</taxon>
        <taxon>Lysobacterales</taxon>
        <taxon>Lysobacteraceae</taxon>
        <taxon>Xanthomonas</taxon>
    </lineage>
</organism>
<keyword evidence="1" id="KW-1133">Transmembrane helix</keyword>
<keyword evidence="3" id="KW-1185">Reference proteome</keyword>
<keyword evidence="1" id="KW-0472">Membrane</keyword>
<evidence type="ECO:0000256" key="1">
    <source>
        <dbReference type="SAM" id="Phobius"/>
    </source>
</evidence>
<feature type="transmembrane region" description="Helical" evidence="1">
    <location>
        <begin position="108"/>
        <end position="130"/>
    </location>
</feature>
<name>A0ABS3B0H7_9XANT</name>
<dbReference type="RefSeq" id="WP_206229363.1">
    <property type="nucleotide sequence ID" value="NZ_JAFIWB010000005.1"/>
</dbReference>
<feature type="transmembrane region" description="Helical" evidence="1">
    <location>
        <begin position="79"/>
        <end position="102"/>
    </location>
</feature>
<feature type="transmembrane region" description="Helical" evidence="1">
    <location>
        <begin position="42"/>
        <end position="67"/>
    </location>
</feature>
<proteinExistence type="predicted"/>
<protein>
    <submittedName>
        <fullName evidence="2">Uncharacterized protein</fullName>
    </submittedName>
</protein>
<dbReference type="EMBL" id="JAFIWB010000005">
    <property type="protein sequence ID" value="MBN6102109.1"/>
    <property type="molecule type" value="Genomic_DNA"/>
</dbReference>
<gene>
    <name evidence="2" type="ORF">JR064_08020</name>
</gene>